<proteinExistence type="predicted"/>
<reference evidence="2" key="1">
    <citation type="submission" date="2022-07" db="EMBL/GenBank/DDBJ databases">
        <title>The genome of Lyophyllum shimeji provides insight into the initial evolution of ectomycorrhizal fungal genome.</title>
        <authorList>
            <person name="Kobayashi Y."/>
            <person name="Shibata T."/>
            <person name="Hirakawa H."/>
            <person name="Shigenobu S."/>
            <person name="Nishiyama T."/>
            <person name="Yamada A."/>
            <person name="Hasebe M."/>
            <person name="Kawaguchi M."/>
        </authorList>
    </citation>
    <scope>NUCLEOTIDE SEQUENCE</scope>
    <source>
        <strain evidence="2">AT787</strain>
    </source>
</reference>
<dbReference type="AlphaFoldDB" id="A0A9P3USX6"/>
<protein>
    <submittedName>
        <fullName evidence="2">Uncharacterized protein</fullName>
    </submittedName>
</protein>
<name>A0A9P3USX6_LYOSH</name>
<feature type="compositionally biased region" description="Basic and acidic residues" evidence="1">
    <location>
        <begin position="52"/>
        <end position="63"/>
    </location>
</feature>
<evidence type="ECO:0000313" key="3">
    <source>
        <dbReference type="Proteomes" id="UP001063166"/>
    </source>
</evidence>
<gene>
    <name evidence="2" type="ORF">LshimejAT787_1204340</name>
</gene>
<dbReference type="Proteomes" id="UP001063166">
    <property type="component" value="Unassembled WGS sequence"/>
</dbReference>
<evidence type="ECO:0000313" key="2">
    <source>
        <dbReference type="EMBL" id="GLB42985.1"/>
    </source>
</evidence>
<feature type="region of interest" description="Disordered" evidence="1">
    <location>
        <begin position="45"/>
        <end position="67"/>
    </location>
</feature>
<dbReference type="OrthoDB" id="1534087at2759"/>
<dbReference type="EMBL" id="BRPK01000012">
    <property type="protein sequence ID" value="GLB42985.1"/>
    <property type="molecule type" value="Genomic_DNA"/>
</dbReference>
<accession>A0A9P3USX6</accession>
<sequence length="210" mass="22992">MFNLSFRCLAASKKNSHLTEDQIPARLSYADTTPMQLTSSAISVVSPGSDLQRGKRTQDDDSLQKPNTGEYAKETAKEFLKILEAAEEKPVPGVGTAVRLATSLIQTCEVRRSLNLYDTGVIFCAETLIEEYNGVGTAMLSRGVDAEAWMSRLARSVASSPMQKHPEALELLATLAMLPIGTKFETLSLGGHHPFQTSWVLCMSSARRPW</sequence>
<organism evidence="2 3">
    <name type="scientific">Lyophyllum shimeji</name>
    <name type="common">Hon-shimeji</name>
    <name type="synonym">Tricholoma shimeji</name>
    <dbReference type="NCBI Taxonomy" id="47721"/>
    <lineage>
        <taxon>Eukaryota</taxon>
        <taxon>Fungi</taxon>
        <taxon>Dikarya</taxon>
        <taxon>Basidiomycota</taxon>
        <taxon>Agaricomycotina</taxon>
        <taxon>Agaricomycetes</taxon>
        <taxon>Agaricomycetidae</taxon>
        <taxon>Agaricales</taxon>
        <taxon>Tricholomatineae</taxon>
        <taxon>Lyophyllaceae</taxon>
        <taxon>Lyophyllum</taxon>
    </lineage>
</organism>
<comment type="caution">
    <text evidence="2">The sequence shown here is derived from an EMBL/GenBank/DDBJ whole genome shotgun (WGS) entry which is preliminary data.</text>
</comment>
<keyword evidence="3" id="KW-1185">Reference proteome</keyword>
<evidence type="ECO:0000256" key="1">
    <source>
        <dbReference type="SAM" id="MobiDB-lite"/>
    </source>
</evidence>